<evidence type="ECO:0000313" key="3">
    <source>
        <dbReference type="EMBL" id="CAA0086304.1"/>
    </source>
</evidence>
<protein>
    <submittedName>
        <fullName evidence="3">Uncharacterized protein</fullName>
    </submittedName>
</protein>
<sequence length="143" mass="15951">MLEAVAGILFVIAMVWVFRQRHWESWAFSGALICLPLIYISFGVFASSEGVVVKEVVYGLPFLAGGSLLLFYGFRFSAYIVAALWLLHGVYDLYHQSLFVNDAVFSWYPVFCAAVDVSVALYLMWYGTAIRSANLKLAAKLSS</sequence>
<evidence type="ECO:0000256" key="1">
    <source>
        <dbReference type="SAM" id="Phobius"/>
    </source>
</evidence>
<keyword evidence="1" id="KW-0472">Membrane</keyword>
<dbReference type="Proteomes" id="UP000439591">
    <property type="component" value="Unassembled WGS sequence"/>
</dbReference>
<evidence type="ECO:0000313" key="5">
    <source>
        <dbReference type="Proteomes" id="UP000439591"/>
    </source>
</evidence>
<evidence type="ECO:0000313" key="2">
    <source>
        <dbReference type="EMBL" id="CAA0079068.1"/>
    </source>
</evidence>
<accession>A0A5S9N8H7</accession>
<name>A0A5S9N8H7_9GAMM</name>
<feature type="transmembrane region" description="Helical" evidence="1">
    <location>
        <begin position="107"/>
        <end position="126"/>
    </location>
</feature>
<dbReference type="Proteomes" id="UP000435877">
    <property type="component" value="Unassembled WGS sequence"/>
</dbReference>
<feature type="transmembrane region" description="Helical" evidence="1">
    <location>
        <begin position="58"/>
        <end position="87"/>
    </location>
</feature>
<dbReference type="AlphaFoldDB" id="A0A5S9N8H7"/>
<feature type="transmembrane region" description="Helical" evidence="1">
    <location>
        <begin position="27"/>
        <end position="46"/>
    </location>
</feature>
<keyword evidence="4" id="KW-1185">Reference proteome</keyword>
<organism evidence="3 4">
    <name type="scientific">Zhongshania aliphaticivorans</name>
    <dbReference type="NCBI Taxonomy" id="1470434"/>
    <lineage>
        <taxon>Bacteria</taxon>
        <taxon>Pseudomonadati</taxon>
        <taxon>Pseudomonadota</taxon>
        <taxon>Gammaproteobacteria</taxon>
        <taxon>Cellvibrionales</taxon>
        <taxon>Spongiibacteraceae</taxon>
        <taxon>Zhongshania</taxon>
    </lineage>
</organism>
<dbReference type="EMBL" id="CACSIM010000001">
    <property type="protein sequence ID" value="CAA0079068.1"/>
    <property type="molecule type" value="Genomic_DNA"/>
</dbReference>
<dbReference type="RefSeq" id="WP_159267657.1">
    <property type="nucleotide sequence ID" value="NZ_CACSIK010000001.1"/>
</dbReference>
<dbReference type="EMBL" id="CACSIK010000001">
    <property type="protein sequence ID" value="CAA0086304.1"/>
    <property type="molecule type" value="Genomic_DNA"/>
</dbReference>
<reference evidence="4 5" key="1">
    <citation type="submission" date="2019-11" db="EMBL/GenBank/DDBJ databases">
        <authorList>
            <person name="Holert J."/>
        </authorList>
    </citation>
    <scope>NUCLEOTIDE SEQUENCE [LARGE SCALE GENOMIC DNA]</scope>
    <source>
        <strain evidence="2">BC3_2A</strain>
        <strain evidence="3">SB11_1A</strain>
    </source>
</reference>
<evidence type="ECO:0000313" key="4">
    <source>
        <dbReference type="Proteomes" id="UP000435877"/>
    </source>
</evidence>
<dbReference type="OrthoDB" id="7580644at2"/>
<proteinExistence type="predicted"/>
<keyword evidence="1" id="KW-1133">Transmembrane helix</keyword>
<gene>
    <name evidence="3" type="ORF">IHBHHGIJ_01011</name>
    <name evidence="2" type="ORF">KFEGEMFD_00140</name>
</gene>
<keyword evidence="1" id="KW-0812">Transmembrane</keyword>